<evidence type="ECO:0000313" key="3">
    <source>
        <dbReference type="EMBL" id="CAD9519883.1"/>
    </source>
</evidence>
<sequence>VLLARDSARDVLLERACTNMCVILYAALAAGLTVTPCCSVLRDGLHAKARYGMPLVSTTSVVALCIAAHLSVAPPAFAVEAAPAPVEKPMWKKVAFAGVMLLSVSHSLLPDGISRETALDAGKPKRTSRGRSPRMIAGPTVQVCTGPSCSMEWRQASAASRAWAQCSRLRGHPVFNGLPPPAPGHHHASSCGRQGDQHSAR</sequence>
<dbReference type="EMBL" id="HBGU01062650">
    <property type="protein sequence ID" value="CAD9519883.1"/>
    <property type="molecule type" value="Transcribed_RNA"/>
</dbReference>
<keyword evidence="2" id="KW-0472">Membrane</keyword>
<feature type="non-terminal residue" evidence="3">
    <location>
        <position position="1"/>
    </location>
</feature>
<organism evidence="3">
    <name type="scientific">Haptolina brevifila</name>
    <dbReference type="NCBI Taxonomy" id="156173"/>
    <lineage>
        <taxon>Eukaryota</taxon>
        <taxon>Haptista</taxon>
        <taxon>Haptophyta</taxon>
        <taxon>Prymnesiophyceae</taxon>
        <taxon>Prymnesiales</taxon>
        <taxon>Prymnesiaceae</taxon>
        <taxon>Haptolina</taxon>
    </lineage>
</organism>
<keyword evidence="2" id="KW-1133">Transmembrane helix</keyword>
<feature type="region of interest" description="Disordered" evidence="1">
    <location>
        <begin position="174"/>
        <end position="201"/>
    </location>
</feature>
<feature type="transmembrane region" description="Helical" evidence="2">
    <location>
        <begin position="22"/>
        <end position="41"/>
    </location>
</feature>
<reference evidence="3" key="1">
    <citation type="submission" date="2021-01" db="EMBL/GenBank/DDBJ databases">
        <authorList>
            <person name="Corre E."/>
            <person name="Pelletier E."/>
            <person name="Niang G."/>
            <person name="Scheremetjew M."/>
            <person name="Finn R."/>
            <person name="Kale V."/>
            <person name="Holt S."/>
            <person name="Cochrane G."/>
            <person name="Meng A."/>
            <person name="Brown T."/>
            <person name="Cohen L."/>
        </authorList>
    </citation>
    <scope>NUCLEOTIDE SEQUENCE</scope>
    <source>
        <strain evidence="3">UTEX LB 985</strain>
    </source>
</reference>
<protein>
    <submittedName>
        <fullName evidence="3">Uncharacterized protein</fullName>
    </submittedName>
</protein>
<evidence type="ECO:0000256" key="1">
    <source>
        <dbReference type="SAM" id="MobiDB-lite"/>
    </source>
</evidence>
<evidence type="ECO:0000256" key="2">
    <source>
        <dbReference type="SAM" id="Phobius"/>
    </source>
</evidence>
<dbReference type="AlphaFoldDB" id="A0A7S2IIK5"/>
<name>A0A7S2IIK5_9EUKA</name>
<accession>A0A7S2IIK5</accession>
<keyword evidence="2" id="KW-0812">Transmembrane</keyword>
<gene>
    <name evidence="3" type="ORF">CBRE1094_LOCUS34152</name>
</gene>
<proteinExistence type="predicted"/>